<reference evidence="1" key="1">
    <citation type="submission" date="2022-12" db="EMBL/GenBank/DDBJ databases">
        <title>Draft genome assemblies for two species of Escallonia (Escalloniales).</title>
        <authorList>
            <person name="Chanderbali A."/>
            <person name="Dervinis C."/>
            <person name="Anghel I."/>
            <person name="Soltis D."/>
            <person name="Soltis P."/>
            <person name="Zapata F."/>
        </authorList>
    </citation>
    <scope>NUCLEOTIDE SEQUENCE</scope>
    <source>
        <strain evidence="1">UCBG92.1500</strain>
        <tissue evidence="1">Leaf</tissue>
    </source>
</reference>
<dbReference type="PANTHER" id="PTHR31223">
    <property type="entry name" value="LOG FAMILY PROTEIN YJL055W"/>
    <property type="match status" value="1"/>
</dbReference>
<feature type="non-terminal residue" evidence="1">
    <location>
        <position position="1"/>
    </location>
</feature>
<dbReference type="SUPFAM" id="SSF102405">
    <property type="entry name" value="MCP/YpsA-like"/>
    <property type="match status" value="1"/>
</dbReference>
<comment type="caution">
    <text evidence="1">The sequence shown here is derived from an EMBL/GenBank/DDBJ whole genome shotgun (WGS) entry which is preliminary data.</text>
</comment>
<proteinExistence type="predicted"/>
<dbReference type="GO" id="GO:0016799">
    <property type="term" value="F:hydrolase activity, hydrolyzing N-glycosyl compounds"/>
    <property type="evidence" value="ECO:0007669"/>
    <property type="project" value="TreeGrafter"/>
</dbReference>
<sequence length="119" mass="12452">LEEYVSLTKKKKRVCVFCGSSSGKRDCYRDAAIEFGQELVSKRLDLVYGGGGICLMGLFSKAVHSGGGHVIGYYTTSNNLCVAIASLTSAAVTPPSSSLADPVTLAGLPIYLLSNSGNK</sequence>
<accession>A0AA88R5V7</accession>
<organism evidence="1 2">
    <name type="scientific">Escallonia rubra</name>
    <dbReference type="NCBI Taxonomy" id="112253"/>
    <lineage>
        <taxon>Eukaryota</taxon>
        <taxon>Viridiplantae</taxon>
        <taxon>Streptophyta</taxon>
        <taxon>Embryophyta</taxon>
        <taxon>Tracheophyta</taxon>
        <taxon>Spermatophyta</taxon>
        <taxon>Magnoliopsida</taxon>
        <taxon>eudicotyledons</taxon>
        <taxon>Gunneridae</taxon>
        <taxon>Pentapetalae</taxon>
        <taxon>asterids</taxon>
        <taxon>campanulids</taxon>
        <taxon>Escalloniales</taxon>
        <taxon>Escalloniaceae</taxon>
        <taxon>Escallonia</taxon>
    </lineage>
</organism>
<gene>
    <name evidence="1" type="ORF">RJ640_027959</name>
</gene>
<dbReference type="GO" id="GO:0005829">
    <property type="term" value="C:cytosol"/>
    <property type="evidence" value="ECO:0007669"/>
    <property type="project" value="TreeGrafter"/>
</dbReference>
<dbReference type="GO" id="GO:0005634">
    <property type="term" value="C:nucleus"/>
    <property type="evidence" value="ECO:0007669"/>
    <property type="project" value="TreeGrafter"/>
</dbReference>
<dbReference type="AlphaFoldDB" id="A0AA88R5V7"/>
<evidence type="ECO:0008006" key="3">
    <source>
        <dbReference type="Google" id="ProtNLM"/>
    </source>
</evidence>
<dbReference type="Proteomes" id="UP001187471">
    <property type="component" value="Unassembled WGS sequence"/>
</dbReference>
<evidence type="ECO:0000313" key="1">
    <source>
        <dbReference type="EMBL" id="KAK2973316.1"/>
    </source>
</evidence>
<name>A0AA88R5V7_9ASTE</name>
<evidence type="ECO:0000313" key="2">
    <source>
        <dbReference type="Proteomes" id="UP001187471"/>
    </source>
</evidence>
<dbReference type="PANTHER" id="PTHR31223:SF14">
    <property type="entry name" value="CYTOKININ RIBOSIDE 5'-MONOPHOSPHATE PHOSPHORIBOHYDROLASE LOG5"/>
    <property type="match status" value="1"/>
</dbReference>
<dbReference type="GO" id="GO:0009691">
    <property type="term" value="P:cytokinin biosynthetic process"/>
    <property type="evidence" value="ECO:0007669"/>
    <property type="project" value="TreeGrafter"/>
</dbReference>
<dbReference type="EMBL" id="JAVXUO010002429">
    <property type="protein sequence ID" value="KAK2973316.1"/>
    <property type="molecule type" value="Genomic_DNA"/>
</dbReference>
<keyword evidence="2" id="KW-1185">Reference proteome</keyword>
<protein>
    <recommendedName>
        <fullName evidence="3">Cytokinin riboside 5'-monophosphate phosphoribohydrolase</fullName>
    </recommendedName>
</protein>
<dbReference type="Gene3D" id="3.40.50.450">
    <property type="match status" value="1"/>
</dbReference>